<keyword evidence="1" id="KW-0175">Coiled coil</keyword>
<comment type="caution">
    <text evidence="3">The sequence shown here is derived from an EMBL/GenBank/DDBJ whole genome shotgun (WGS) entry which is preliminary data.</text>
</comment>
<protein>
    <submittedName>
        <fullName evidence="3">Uncharacterized protein</fullName>
    </submittedName>
</protein>
<feature type="coiled-coil region" evidence="1">
    <location>
        <begin position="328"/>
        <end position="355"/>
    </location>
</feature>
<name>A0A2P7N084_9CYAN</name>
<evidence type="ECO:0000256" key="1">
    <source>
        <dbReference type="SAM" id="Coils"/>
    </source>
</evidence>
<keyword evidence="4" id="KW-1185">Reference proteome</keyword>
<evidence type="ECO:0000256" key="2">
    <source>
        <dbReference type="SAM" id="MobiDB-lite"/>
    </source>
</evidence>
<organism evidence="3 4">
    <name type="scientific">Cyanobium usitatum str. Tous</name>
    <dbReference type="NCBI Taxonomy" id="2116684"/>
    <lineage>
        <taxon>Bacteria</taxon>
        <taxon>Bacillati</taxon>
        <taxon>Cyanobacteriota</taxon>
        <taxon>Cyanophyceae</taxon>
        <taxon>Synechococcales</taxon>
        <taxon>Prochlorococcaceae</taxon>
        <taxon>Cyanobium</taxon>
    </lineage>
</organism>
<accession>A0A2P7N084</accession>
<reference evidence="3 4" key="1">
    <citation type="journal article" date="2018" name="Environ. Microbiol.">
        <title>Ecological and genomic features of two widespread freshwater picocyanobacteria.</title>
        <authorList>
            <person name="Cabello-Yeves P.J."/>
            <person name="Picazo A."/>
            <person name="Camacho A."/>
            <person name="Callieri C."/>
            <person name="Rosselli R."/>
            <person name="Roda-Garcia J.J."/>
            <person name="Coutinho F.H."/>
            <person name="Rodriguez-Valera F."/>
        </authorList>
    </citation>
    <scope>NUCLEOTIDE SEQUENCE [LARGE SCALE GENOMIC DNA]</scope>
    <source>
        <strain evidence="3 4">Tous</strain>
    </source>
</reference>
<feature type="region of interest" description="Disordered" evidence="2">
    <location>
        <begin position="115"/>
        <end position="136"/>
    </location>
</feature>
<dbReference type="EMBL" id="PXXO01000002">
    <property type="protein sequence ID" value="PSJ06851.1"/>
    <property type="molecule type" value="Genomic_DNA"/>
</dbReference>
<dbReference type="AlphaFoldDB" id="A0A2P7N084"/>
<evidence type="ECO:0000313" key="3">
    <source>
        <dbReference type="EMBL" id="PSJ06851.1"/>
    </source>
</evidence>
<gene>
    <name evidence="3" type="ORF">C7K55_02440</name>
</gene>
<feature type="compositionally biased region" description="Acidic residues" evidence="2">
    <location>
        <begin position="117"/>
        <end position="128"/>
    </location>
</feature>
<evidence type="ECO:0000313" key="4">
    <source>
        <dbReference type="Proteomes" id="UP000243002"/>
    </source>
</evidence>
<sequence length="373" mass="41675">MEAAHQQLEDLESQLGASNPQLYRHLALYLQVLRDGLLNSVQQACFHVATQVHPDRYSDLDGNKRRVLHRRIRNLVQRASSLLTVEQTAHLAAQIASEHNKQLSRQRSRLLAALGGDDSESEEQDQAEETPARGSINLGMALPIGADFLSPSSFTLRPPVELAEPNSNHPGAEIEEADEQLEEVDGQQDREVTMRAMAEAFSDWLVEPSNRTPTPWDGGRLPSDPALLLAWIGGFEQALSRRLRNLSHALNVELMRLGITTTLLPVSLLDAALTAQLESLEAPANLLRLPLPFGPEPAAGRLEAIAVLLRPADLEHSLPKLHTCRTRIQQHRQEVRRMAQHYRRLRRRVQALEAEQLWLQDINPAQSLPSCPD</sequence>
<proteinExistence type="predicted"/>
<dbReference type="Proteomes" id="UP000243002">
    <property type="component" value="Unassembled WGS sequence"/>
</dbReference>